<dbReference type="Gene3D" id="3.30.160.60">
    <property type="entry name" value="Classic Zinc Finger"/>
    <property type="match status" value="1"/>
</dbReference>
<dbReference type="OrthoDB" id="10004641at2759"/>
<keyword evidence="4" id="KW-1185">Reference proteome</keyword>
<organism evidence="3 4">
    <name type="scientific">Asbolus verrucosus</name>
    <name type="common">Desert ironclad beetle</name>
    <dbReference type="NCBI Taxonomy" id="1661398"/>
    <lineage>
        <taxon>Eukaryota</taxon>
        <taxon>Metazoa</taxon>
        <taxon>Ecdysozoa</taxon>
        <taxon>Arthropoda</taxon>
        <taxon>Hexapoda</taxon>
        <taxon>Insecta</taxon>
        <taxon>Pterygota</taxon>
        <taxon>Neoptera</taxon>
        <taxon>Endopterygota</taxon>
        <taxon>Coleoptera</taxon>
        <taxon>Polyphaga</taxon>
        <taxon>Cucujiformia</taxon>
        <taxon>Tenebrionidae</taxon>
        <taxon>Pimeliinae</taxon>
        <taxon>Asbolus</taxon>
    </lineage>
</organism>
<feature type="domain" description="C2H2-type" evidence="2">
    <location>
        <begin position="53"/>
        <end position="80"/>
    </location>
</feature>
<keyword evidence="1" id="KW-0863">Zinc-finger</keyword>
<evidence type="ECO:0000256" key="1">
    <source>
        <dbReference type="PROSITE-ProRule" id="PRU00042"/>
    </source>
</evidence>
<dbReference type="Pfam" id="PF00096">
    <property type="entry name" value="zf-C2H2"/>
    <property type="match status" value="1"/>
</dbReference>
<keyword evidence="1" id="KW-0479">Metal-binding</keyword>
<dbReference type="Proteomes" id="UP000292052">
    <property type="component" value="Unassembled WGS sequence"/>
</dbReference>
<comment type="caution">
    <text evidence="3">The sequence shown here is derived from an EMBL/GenBank/DDBJ whole genome shotgun (WGS) entry which is preliminary data.</text>
</comment>
<evidence type="ECO:0000313" key="4">
    <source>
        <dbReference type="Proteomes" id="UP000292052"/>
    </source>
</evidence>
<sequence>MEFICSYSIKGKHRHHRYFPTIKPSISIIPEKLKKKTMVSILRRSENLTDDRFACPECGRIYKLRSSLRNHQKWECGKEPQFNCPHCPYKAKQKMHVRRHVERMHKVIDYSDVKFHTITPLDITLD</sequence>
<dbReference type="EMBL" id="QDEB01130526">
    <property type="protein sequence ID" value="RZB39195.1"/>
    <property type="molecule type" value="Genomic_DNA"/>
</dbReference>
<dbReference type="SMART" id="SM00355">
    <property type="entry name" value="ZnF_C2H2"/>
    <property type="match status" value="2"/>
</dbReference>
<accession>A0A482V7M5</accession>
<keyword evidence="1" id="KW-0862">Zinc</keyword>
<gene>
    <name evidence="3" type="ORF">BDFB_000068</name>
</gene>
<dbReference type="AlphaFoldDB" id="A0A482V7M5"/>
<protein>
    <recommendedName>
        <fullName evidence="2">C2H2-type domain-containing protein</fullName>
    </recommendedName>
</protein>
<proteinExistence type="predicted"/>
<dbReference type="GO" id="GO:0008270">
    <property type="term" value="F:zinc ion binding"/>
    <property type="evidence" value="ECO:0007669"/>
    <property type="project" value="UniProtKB-KW"/>
</dbReference>
<dbReference type="InterPro" id="IPR036236">
    <property type="entry name" value="Znf_C2H2_sf"/>
</dbReference>
<dbReference type="PROSITE" id="PS50157">
    <property type="entry name" value="ZINC_FINGER_C2H2_2"/>
    <property type="match status" value="1"/>
</dbReference>
<evidence type="ECO:0000259" key="2">
    <source>
        <dbReference type="PROSITE" id="PS50157"/>
    </source>
</evidence>
<evidence type="ECO:0000313" key="3">
    <source>
        <dbReference type="EMBL" id="RZB39195.1"/>
    </source>
</evidence>
<name>A0A482V7M5_ASBVE</name>
<dbReference type="SUPFAM" id="SSF57667">
    <property type="entry name" value="beta-beta-alpha zinc fingers"/>
    <property type="match status" value="1"/>
</dbReference>
<dbReference type="InterPro" id="IPR013087">
    <property type="entry name" value="Znf_C2H2_type"/>
</dbReference>
<reference evidence="3 4" key="1">
    <citation type="submission" date="2017-03" db="EMBL/GenBank/DDBJ databases">
        <title>Genome of the blue death feigning beetle - Asbolus verrucosus.</title>
        <authorList>
            <person name="Rider S.D."/>
        </authorList>
    </citation>
    <scope>NUCLEOTIDE SEQUENCE [LARGE SCALE GENOMIC DNA]</scope>
    <source>
        <strain evidence="3">Butters</strain>
        <tissue evidence="3">Head and leg muscle</tissue>
    </source>
</reference>